<proteinExistence type="inferred from homology"/>
<keyword evidence="1 4" id="KW-0963">Cytoplasm</keyword>
<dbReference type="CDD" id="cd03757">
    <property type="entry name" value="proteasome_beta_type_1"/>
    <property type="match status" value="1"/>
</dbReference>
<accession>A0AAE0C4I2</accession>
<dbReference type="AlphaFoldDB" id="A0AAE0C4I2"/>
<dbReference type="PROSITE" id="PS51476">
    <property type="entry name" value="PROTEASOME_BETA_2"/>
    <property type="match status" value="1"/>
</dbReference>
<dbReference type="PANTHER" id="PTHR32194">
    <property type="entry name" value="METALLOPROTEASE TLDD"/>
    <property type="match status" value="1"/>
</dbReference>
<dbReference type="InterPro" id="IPR023333">
    <property type="entry name" value="Proteasome_suB-type"/>
</dbReference>
<dbReference type="Pfam" id="PF00227">
    <property type="entry name" value="Proteasome"/>
    <property type="match status" value="1"/>
</dbReference>
<dbReference type="GO" id="GO:0005839">
    <property type="term" value="C:proteasome core complex"/>
    <property type="evidence" value="ECO:0007669"/>
    <property type="project" value="InterPro"/>
</dbReference>
<dbReference type="SUPFAM" id="SSF56235">
    <property type="entry name" value="N-terminal nucleophile aminohydrolases (Ntn hydrolases)"/>
    <property type="match status" value="1"/>
</dbReference>
<sequence>MRARAKRRSNTLSTLFSSIPRSRCTTSGKTSVDIRSHHRSRRCFSGILILTLSYNVYWQIRPREGSQSRCYQKLNNLDRKMMLSAGPQQHGGPTQHASWSPYDNNGGTCVAVAGKDYCVIAADTRMSTGFNILTRDQTKVCKLTDKCLIASAGFRADAITLHKTLQTRGIMYKHSHNKSMSCVAMAQMLSNTLYMKRFFPYYAFNLLGGIDNEGKGAVYTYDAIGSYERTGYSCQGSGQALIMPILDNQLKAVSPLLVPPQDGATPLTQEQAVDLVKDCFATAGERDIYTGDEVEIYVINASGVHKQTQELKLD</sequence>
<gene>
    <name evidence="6" type="ORF">CYMTET_42220</name>
</gene>
<dbReference type="InterPro" id="IPR029055">
    <property type="entry name" value="Ntn_hydrolases_N"/>
</dbReference>
<evidence type="ECO:0000256" key="1">
    <source>
        <dbReference type="ARBA" id="ARBA00022490"/>
    </source>
</evidence>
<comment type="caution">
    <text evidence="6">The sequence shown here is derived from an EMBL/GenBank/DDBJ whole genome shotgun (WGS) entry which is preliminary data.</text>
</comment>
<organism evidence="6 7">
    <name type="scientific">Cymbomonas tetramitiformis</name>
    <dbReference type="NCBI Taxonomy" id="36881"/>
    <lineage>
        <taxon>Eukaryota</taxon>
        <taxon>Viridiplantae</taxon>
        <taxon>Chlorophyta</taxon>
        <taxon>Pyramimonadophyceae</taxon>
        <taxon>Pyramimonadales</taxon>
        <taxon>Pyramimonadaceae</taxon>
        <taxon>Cymbomonas</taxon>
    </lineage>
</organism>
<keyword evidence="5" id="KW-1133">Transmembrane helix</keyword>
<keyword evidence="2 4" id="KW-0647">Proteasome</keyword>
<dbReference type="InterPro" id="IPR016050">
    <property type="entry name" value="Proteasome_bsu_CS"/>
</dbReference>
<dbReference type="GO" id="GO:0051603">
    <property type="term" value="P:proteolysis involved in protein catabolic process"/>
    <property type="evidence" value="ECO:0007669"/>
    <property type="project" value="InterPro"/>
</dbReference>
<dbReference type="Gene3D" id="3.60.20.10">
    <property type="entry name" value="Glutamine Phosphoribosylpyrophosphate, subunit 1, domain 1"/>
    <property type="match status" value="1"/>
</dbReference>
<dbReference type="GO" id="GO:0005634">
    <property type="term" value="C:nucleus"/>
    <property type="evidence" value="ECO:0007669"/>
    <property type="project" value="UniProtKB-SubCell"/>
</dbReference>
<keyword evidence="5" id="KW-0472">Membrane</keyword>
<keyword evidence="5" id="KW-0812">Transmembrane</keyword>
<dbReference type="PANTHER" id="PTHR32194:SF2">
    <property type="entry name" value="PROTEASOME SUBUNIT BETA TYPE-1"/>
    <property type="match status" value="1"/>
</dbReference>
<evidence type="ECO:0000256" key="5">
    <source>
        <dbReference type="SAM" id="Phobius"/>
    </source>
</evidence>
<comment type="subcellular location">
    <subcellularLocation>
        <location evidence="4">Cytoplasm</location>
    </subcellularLocation>
    <subcellularLocation>
        <location evidence="4">Nucleus</location>
    </subcellularLocation>
</comment>
<evidence type="ECO:0000313" key="7">
    <source>
        <dbReference type="Proteomes" id="UP001190700"/>
    </source>
</evidence>
<dbReference type="FunFam" id="3.60.20.10:FF:000027">
    <property type="entry name" value="Proteasome subunit beta type-6"/>
    <property type="match status" value="1"/>
</dbReference>
<dbReference type="PROSITE" id="PS00854">
    <property type="entry name" value="PROTEASOME_BETA_1"/>
    <property type="match status" value="1"/>
</dbReference>
<dbReference type="EMBL" id="LGRX02028230">
    <property type="protein sequence ID" value="KAK3248311.1"/>
    <property type="molecule type" value="Genomic_DNA"/>
</dbReference>
<keyword evidence="7" id="KW-1185">Reference proteome</keyword>
<protein>
    <recommendedName>
        <fullName evidence="4">Proteasome subunit beta</fullName>
    </recommendedName>
</protein>
<evidence type="ECO:0000313" key="6">
    <source>
        <dbReference type="EMBL" id="KAK3248311.1"/>
    </source>
</evidence>
<dbReference type="GO" id="GO:0005737">
    <property type="term" value="C:cytoplasm"/>
    <property type="evidence" value="ECO:0007669"/>
    <property type="project" value="UniProtKB-SubCell"/>
</dbReference>
<dbReference type="InterPro" id="IPR001353">
    <property type="entry name" value="Proteasome_sua/b"/>
</dbReference>
<comment type="function">
    <text evidence="4">Component of the proteasome, a multicatalytic proteinase complex which is characterized by its ability to cleave peptides with Arg, Phe, Tyr, Leu, and Glu adjacent to the leaving group at neutral or slightly basic pH. The proteasome has an ATP-dependent proteolytic activity.</text>
</comment>
<comment type="similarity">
    <text evidence="4">Belongs to the peptidase T1B family.</text>
</comment>
<name>A0AAE0C4I2_9CHLO</name>
<reference evidence="6 7" key="1">
    <citation type="journal article" date="2015" name="Genome Biol. Evol.">
        <title>Comparative Genomics of a Bacterivorous Green Alga Reveals Evolutionary Causalities and Consequences of Phago-Mixotrophic Mode of Nutrition.</title>
        <authorList>
            <person name="Burns J.A."/>
            <person name="Paasch A."/>
            <person name="Narechania A."/>
            <person name="Kim E."/>
        </authorList>
    </citation>
    <scope>NUCLEOTIDE SEQUENCE [LARGE SCALE GENOMIC DNA]</scope>
    <source>
        <strain evidence="6 7">PLY_AMNH</strain>
    </source>
</reference>
<comment type="subunit">
    <text evidence="4">Component of the proteasome complex.</text>
</comment>
<evidence type="ECO:0000256" key="3">
    <source>
        <dbReference type="ARBA" id="ARBA00023242"/>
    </source>
</evidence>
<evidence type="ECO:0000256" key="2">
    <source>
        <dbReference type="ARBA" id="ARBA00022942"/>
    </source>
</evidence>
<keyword evidence="3 4" id="KW-0539">Nucleus</keyword>
<evidence type="ECO:0000256" key="4">
    <source>
        <dbReference type="RuleBase" id="RU004203"/>
    </source>
</evidence>
<feature type="transmembrane region" description="Helical" evidence="5">
    <location>
        <begin position="43"/>
        <end position="60"/>
    </location>
</feature>
<dbReference type="Proteomes" id="UP001190700">
    <property type="component" value="Unassembled WGS sequence"/>
</dbReference>